<feature type="transmembrane region" description="Helical" evidence="8">
    <location>
        <begin position="40"/>
        <end position="59"/>
    </location>
</feature>
<keyword evidence="7 8" id="KW-0472">Membrane</keyword>
<comment type="subcellular location">
    <subcellularLocation>
        <location evidence="1">Cell membrane</location>
        <topology evidence="1">Multi-pass membrane protein</topology>
    </subcellularLocation>
</comment>
<proteinExistence type="inferred from homology"/>
<accession>A0A2I1J4M4</accession>
<dbReference type="PANTHER" id="PTHR34979:SF1">
    <property type="entry name" value="INNER MEMBRANE PROTEIN YGAZ"/>
    <property type="match status" value="1"/>
</dbReference>
<evidence type="ECO:0000256" key="4">
    <source>
        <dbReference type="ARBA" id="ARBA00022475"/>
    </source>
</evidence>
<dbReference type="RefSeq" id="WP_049187764.1">
    <property type="nucleotide sequence ID" value="NZ_CAMYCS010000004.1"/>
</dbReference>
<dbReference type="AlphaFoldDB" id="A0A2I1J4M4"/>
<evidence type="ECO:0000256" key="7">
    <source>
        <dbReference type="ARBA" id="ARBA00023136"/>
    </source>
</evidence>
<gene>
    <name evidence="9" type="ORF">CYJ32_06430</name>
</gene>
<evidence type="ECO:0000256" key="6">
    <source>
        <dbReference type="ARBA" id="ARBA00022989"/>
    </source>
</evidence>
<feature type="transmembrane region" description="Helical" evidence="8">
    <location>
        <begin position="71"/>
        <end position="92"/>
    </location>
</feature>
<comment type="similarity">
    <text evidence="2">Belongs to the AzlC family.</text>
</comment>
<organism evidence="9 10">
    <name type="scientific">Alloscardovia omnicolens</name>
    <dbReference type="NCBI Taxonomy" id="419015"/>
    <lineage>
        <taxon>Bacteria</taxon>
        <taxon>Bacillati</taxon>
        <taxon>Actinomycetota</taxon>
        <taxon>Actinomycetes</taxon>
        <taxon>Bifidobacteriales</taxon>
        <taxon>Bifidobacteriaceae</taxon>
        <taxon>Alloscardovia</taxon>
    </lineage>
</organism>
<dbReference type="GO" id="GO:0005886">
    <property type="term" value="C:plasma membrane"/>
    <property type="evidence" value="ECO:0007669"/>
    <property type="project" value="UniProtKB-SubCell"/>
</dbReference>
<evidence type="ECO:0000256" key="2">
    <source>
        <dbReference type="ARBA" id="ARBA00010735"/>
    </source>
</evidence>
<sequence length="229" mass="25547">MNSKITRALVAAFPLTIPIGFAWFFLGVSYGLLMESKGFSVWYTAFMAAFIFAGSMEFITADLLLGAFNPLLAFFMALMVNARHLFYGLAMLRKYSGVGPKKWYLVFGMADETFALNSSARIPDGIDRGWFYFWTTALNQFYWVASAVFGSLIGALIPFSTKGIDFILVSMFAAIFLEEWLSSKKHSSAAVGVLVSLASLLIFDPNAFLIPAMVGILAIFTVMYWRRNR</sequence>
<comment type="caution">
    <text evidence="9">The sequence shown here is derived from an EMBL/GenBank/DDBJ whole genome shotgun (WGS) entry which is preliminary data.</text>
</comment>
<dbReference type="InterPro" id="IPR011606">
    <property type="entry name" value="Brnchd-chn_aa_trnsp_permease"/>
</dbReference>
<evidence type="ECO:0000256" key="8">
    <source>
        <dbReference type="SAM" id="Phobius"/>
    </source>
</evidence>
<name>A0A2I1J4M4_9BIFI</name>
<evidence type="ECO:0000313" key="9">
    <source>
        <dbReference type="EMBL" id="PKZ14569.1"/>
    </source>
</evidence>
<dbReference type="Proteomes" id="UP000242263">
    <property type="component" value="Unassembled WGS sequence"/>
</dbReference>
<dbReference type="PANTHER" id="PTHR34979">
    <property type="entry name" value="INNER MEMBRANE PROTEIN YGAZ"/>
    <property type="match status" value="1"/>
</dbReference>
<keyword evidence="4" id="KW-1003">Cell membrane</keyword>
<dbReference type="Pfam" id="PF03591">
    <property type="entry name" value="AzlC"/>
    <property type="match status" value="1"/>
</dbReference>
<dbReference type="EMBL" id="PKGU01000004">
    <property type="protein sequence ID" value="PKZ14569.1"/>
    <property type="molecule type" value="Genomic_DNA"/>
</dbReference>
<dbReference type="GO" id="GO:1903785">
    <property type="term" value="P:L-valine transmembrane transport"/>
    <property type="evidence" value="ECO:0007669"/>
    <property type="project" value="TreeGrafter"/>
</dbReference>
<keyword evidence="3" id="KW-0813">Transport</keyword>
<keyword evidence="5 8" id="KW-0812">Transmembrane</keyword>
<feature type="transmembrane region" description="Helical" evidence="8">
    <location>
        <begin position="12"/>
        <end position="33"/>
    </location>
</feature>
<evidence type="ECO:0000313" key="10">
    <source>
        <dbReference type="Proteomes" id="UP000242263"/>
    </source>
</evidence>
<feature type="transmembrane region" description="Helical" evidence="8">
    <location>
        <begin position="209"/>
        <end position="225"/>
    </location>
</feature>
<keyword evidence="6 8" id="KW-1133">Transmembrane helix</keyword>
<protein>
    <submittedName>
        <fullName evidence="9">Branched-chain amino acid ABC transporter permease</fullName>
    </submittedName>
</protein>
<evidence type="ECO:0000256" key="5">
    <source>
        <dbReference type="ARBA" id="ARBA00022692"/>
    </source>
</evidence>
<reference evidence="9 10" key="1">
    <citation type="submission" date="2017-12" db="EMBL/GenBank/DDBJ databases">
        <title>Phylogenetic diversity of female urinary microbiome.</title>
        <authorList>
            <person name="Thomas-White K."/>
            <person name="Wolfe A.J."/>
        </authorList>
    </citation>
    <scope>NUCLEOTIDE SEQUENCE [LARGE SCALE GENOMIC DNA]</scope>
    <source>
        <strain evidence="9 10">UMB0064</strain>
    </source>
</reference>
<evidence type="ECO:0000256" key="3">
    <source>
        <dbReference type="ARBA" id="ARBA00022448"/>
    </source>
</evidence>
<feature type="transmembrane region" description="Helical" evidence="8">
    <location>
        <begin position="131"/>
        <end position="157"/>
    </location>
</feature>
<evidence type="ECO:0000256" key="1">
    <source>
        <dbReference type="ARBA" id="ARBA00004651"/>
    </source>
</evidence>